<evidence type="ECO:0000259" key="5">
    <source>
        <dbReference type="PROSITE" id="PS50931"/>
    </source>
</evidence>
<keyword evidence="7" id="KW-1185">Reference proteome</keyword>
<keyword evidence="4" id="KW-0804">Transcription</keyword>
<dbReference type="PANTHER" id="PTHR30537">
    <property type="entry name" value="HTH-TYPE TRANSCRIPTIONAL REGULATOR"/>
    <property type="match status" value="1"/>
</dbReference>
<evidence type="ECO:0000313" key="7">
    <source>
        <dbReference type="Proteomes" id="UP000078084"/>
    </source>
</evidence>
<proteinExistence type="inferred from homology"/>
<dbReference type="PANTHER" id="PTHR30537:SF5">
    <property type="entry name" value="HTH-TYPE TRANSCRIPTIONAL ACTIVATOR TTDR-RELATED"/>
    <property type="match status" value="1"/>
</dbReference>
<name>A0A171KTU0_9BURK</name>
<gene>
    <name evidence="6" type="ORF">AAV32_04135</name>
</gene>
<dbReference type="GO" id="GO:0006351">
    <property type="term" value="P:DNA-templated transcription"/>
    <property type="evidence" value="ECO:0007669"/>
    <property type="project" value="TreeGrafter"/>
</dbReference>
<organism evidence="6 7">
    <name type="scientific">Kerstersia gyiorum</name>
    <dbReference type="NCBI Taxonomy" id="206506"/>
    <lineage>
        <taxon>Bacteria</taxon>
        <taxon>Pseudomonadati</taxon>
        <taxon>Pseudomonadota</taxon>
        <taxon>Betaproteobacteria</taxon>
        <taxon>Burkholderiales</taxon>
        <taxon>Alcaligenaceae</taxon>
        <taxon>Kerstersia</taxon>
    </lineage>
</organism>
<keyword evidence="2" id="KW-0805">Transcription regulation</keyword>
<dbReference type="CDD" id="cd08422">
    <property type="entry name" value="PBP2_CrgA_like"/>
    <property type="match status" value="1"/>
</dbReference>
<dbReference type="GO" id="GO:0003700">
    <property type="term" value="F:DNA-binding transcription factor activity"/>
    <property type="evidence" value="ECO:0007669"/>
    <property type="project" value="InterPro"/>
</dbReference>
<dbReference type="GO" id="GO:0043565">
    <property type="term" value="F:sequence-specific DNA binding"/>
    <property type="evidence" value="ECO:0007669"/>
    <property type="project" value="TreeGrafter"/>
</dbReference>
<dbReference type="PROSITE" id="PS50931">
    <property type="entry name" value="HTH_LYSR"/>
    <property type="match status" value="1"/>
</dbReference>
<evidence type="ECO:0000256" key="1">
    <source>
        <dbReference type="ARBA" id="ARBA00009437"/>
    </source>
</evidence>
<feature type="domain" description="HTH lysR-type" evidence="5">
    <location>
        <begin position="10"/>
        <end position="65"/>
    </location>
</feature>
<dbReference type="AlphaFoldDB" id="A0A171KTU0"/>
<reference evidence="6 7" key="1">
    <citation type="submission" date="2015-04" db="EMBL/GenBank/DDBJ databases">
        <title>Genome sequence of Kerstersia gyiorum CG1.</title>
        <authorList>
            <person name="Greninger A.L."/>
            <person name="Kozyreva V."/>
            <person name="Chaturvedi V."/>
        </authorList>
    </citation>
    <scope>NUCLEOTIDE SEQUENCE [LARGE SCALE GENOMIC DNA]</scope>
    <source>
        <strain evidence="6 7">CG1</strain>
    </source>
</reference>
<dbReference type="SUPFAM" id="SSF46785">
    <property type="entry name" value="Winged helix' DNA-binding domain"/>
    <property type="match status" value="1"/>
</dbReference>
<dbReference type="RefSeq" id="WP_068367959.1">
    <property type="nucleotide sequence ID" value="NZ_CP033936.1"/>
</dbReference>
<dbReference type="STRING" id="206506.AAV32_04135"/>
<dbReference type="FunFam" id="1.10.10.10:FF:000001">
    <property type="entry name" value="LysR family transcriptional regulator"/>
    <property type="match status" value="1"/>
</dbReference>
<dbReference type="PATRIC" id="fig|206506.3.peg.898"/>
<dbReference type="Pfam" id="PF03466">
    <property type="entry name" value="LysR_substrate"/>
    <property type="match status" value="1"/>
</dbReference>
<sequence length="314" mass="34455">MSRNLESGVIHAMRAFLRVVDSGSFTAAGEQMELTTAQVSRLVADLERRLGAKLLQRTTRSRVLTDVGSDYAARCREIIALVEEAEASAAGAAAKPQGRLRLQSMASFGLHYVAPMLAEFCAQYPGLVVNYSTSQHFPDLLADGVDVSLYLAESLTDSGLTAKRLGTTFSILCASPHYIQQRGQPDLPTELREHDCLRVVNPSISTDWQLTNSQDESHAFEPQGPLVADTPELLLEMAMRGAGITLLPLFTVIDAIRSGRLLRVLPDWRSPDIGVFAMLPSRSFVDAKTRVWLEWVDEHISPQLQADAAFFAKA</sequence>
<keyword evidence="3" id="KW-0238">DNA-binding</keyword>
<dbReference type="Gene3D" id="1.10.10.10">
    <property type="entry name" value="Winged helix-like DNA-binding domain superfamily/Winged helix DNA-binding domain"/>
    <property type="match status" value="1"/>
</dbReference>
<evidence type="ECO:0000256" key="4">
    <source>
        <dbReference type="ARBA" id="ARBA00023163"/>
    </source>
</evidence>
<dbReference type="InterPro" id="IPR058163">
    <property type="entry name" value="LysR-type_TF_proteobact-type"/>
</dbReference>
<evidence type="ECO:0000313" key="6">
    <source>
        <dbReference type="EMBL" id="KKO72307.1"/>
    </source>
</evidence>
<dbReference type="SUPFAM" id="SSF53850">
    <property type="entry name" value="Periplasmic binding protein-like II"/>
    <property type="match status" value="1"/>
</dbReference>
<dbReference type="Gene3D" id="3.40.190.290">
    <property type="match status" value="1"/>
</dbReference>
<dbReference type="InterPro" id="IPR000847">
    <property type="entry name" value="LysR_HTH_N"/>
</dbReference>
<accession>A0A171KTU0</accession>
<dbReference type="Pfam" id="PF00126">
    <property type="entry name" value="HTH_1"/>
    <property type="match status" value="1"/>
</dbReference>
<dbReference type="OrthoDB" id="9026421at2"/>
<dbReference type="InterPro" id="IPR005119">
    <property type="entry name" value="LysR_subst-bd"/>
</dbReference>
<comment type="similarity">
    <text evidence="1">Belongs to the LysR transcriptional regulatory family.</text>
</comment>
<dbReference type="EMBL" id="LBNE01000002">
    <property type="protein sequence ID" value="KKO72307.1"/>
    <property type="molecule type" value="Genomic_DNA"/>
</dbReference>
<dbReference type="InterPro" id="IPR036388">
    <property type="entry name" value="WH-like_DNA-bd_sf"/>
</dbReference>
<dbReference type="InterPro" id="IPR036390">
    <property type="entry name" value="WH_DNA-bd_sf"/>
</dbReference>
<comment type="caution">
    <text evidence="6">The sequence shown here is derived from an EMBL/GenBank/DDBJ whole genome shotgun (WGS) entry which is preliminary data.</text>
</comment>
<dbReference type="Proteomes" id="UP000078084">
    <property type="component" value="Unassembled WGS sequence"/>
</dbReference>
<protein>
    <submittedName>
        <fullName evidence="6">LysR family transcriptional regulator</fullName>
    </submittedName>
</protein>
<evidence type="ECO:0000256" key="2">
    <source>
        <dbReference type="ARBA" id="ARBA00023015"/>
    </source>
</evidence>
<evidence type="ECO:0000256" key="3">
    <source>
        <dbReference type="ARBA" id="ARBA00023125"/>
    </source>
</evidence>